<comment type="caution">
    <text evidence="2">The sequence shown here is derived from an EMBL/GenBank/DDBJ whole genome shotgun (WGS) entry which is preliminary data.</text>
</comment>
<dbReference type="Proteomes" id="UP001500994">
    <property type="component" value="Unassembled WGS sequence"/>
</dbReference>
<gene>
    <name evidence="2" type="ORF">GCM10009864_35510</name>
</gene>
<accession>A0ABN3RYQ8</accession>
<organism evidence="2 3">
    <name type="scientific">Streptomyces lunalinharesii</name>
    <dbReference type="NCBI Taxonomy" id="333384"/>
    <lineage>
        <taxon>Bacteria</taxon>
        <taxon>Bacillati</taxon>
        <taxon>Actinomycetota</taxon>
        <taxon>Actinomycetes</taxon>
        <taxon>Kitasatosporales</taxon>
        <taxon>Streptomycetaceae</taxon>
        <taxon>Streptomyces</taxon>
    </lineage>
</organism>
<evidence type="ECO:0000313" key="3">
    <source>
        <dbReference type="Proteomes" id="UP001500994"/>
    </source>
</evidence>
<reference evidence="2 3" key="1">
    <citation type="journal article" date="2019" name="Int. J. Syst. Evol. Microbiol.">
        <title>The Global Catalogue of Microorganisms (GCM) 10K type strain sequencing project: providing services to taxonomists for standard genome sequencing and annotation.</title>
        <authorList>
            <consortium name="The Broad Institute Genomics Platform"/>
            <consortium name="The Broad Institute Genome Sequencing Center for Infectious Disease"/>
            <person name="Wu L."/>
            <person name="Ma J."/>
        </authorList>
    </citation>
    <scope>NUCLEOTIDE SEQUENCE [LARGE SCALE GENOMIC DNA]</scope>
    <source>
        <strain evidence="2 3">JCM 16374</strain>
    </source>
</reference>
<proteinExistence type="predicted"/>
<feature type="signal peptide" evidence="1">
    <location>
        <begin position="1"/>
        <end position="20"/>
    </location>
</feature>
<sequence>MGVLVAAGALPMVLAGPAQADRLDCMNYLKSKGYVVGPKVVDACGQTEGGCLFALPQIKVKGPDAIEACYRINR</sequence>
<keyword evidence="3" id="KW-1185">Reference proteome</keyword>
<evidence type="ECO:0000313" key="2">
    <source>
        <dbReference type="EMBL" id="GAA2664021.1"/>
    </source>
</evidence>
<dbReference type="EMBL" id="BAAARK010000010">
    <property type="protein sequence ID" value="GAA2664021.1"/>
    <property type="molecule type" value="Genomic_DNA"/>
</dbReference>
<protein>
    <recommendedName>
        <fullName evidence="4">Secreted protein</fullName>
    </recommendedName>
</protein>
<evidence type="ECO:0000256" key="1">
    <source>
        <dbReference type="SAM" id="SignalP"/>
    </source>
</evidence>
<keyword evidence="1" id="KW-0732">Signal</keyword>
<name>A0ABN3RYQ8_9ACTN</name>
<feature type="chain" id="PRO_5045593001" description="Secreted protein" evidence="1">
    <location>
        <begin position="21"/>
        <end position="74"/>
    </location>
</feature>
<evidence type="ECO:0008006" key="4">
    <source>
        <dbReference type="Google" id="ProtNLM"/>
    </source>
</evidence>